<accession>A0A8X6MGH8</accession>
<feature type="non-terminal residue" evidence="1">
    <location>
        <position position="1"/>
    </location>
</feature>
<dbReference type="AlphaFoldDB" id="A0A8X6MGH8"/>
<keyword evidence="2" id="KW-1185">Reference proteome</keyword>
<evidence type="ECO:0000313" key="2">
    <source>
        <dbReference type="Proteomes" id="UP000886998"/>
    </source>
</evidence>
<evidence type="ECO:0000313" key="1">
    <source>
        <dbReference type="EMBL" id="GFS49617.1"/>
    </source>
</evidence>
<protein>
    <submittedName>
        <fullName evidence="1">Uncharacterized protein</fullName>
    </submittedName>
</protein>
<dbReference type="EMBL" id="BMAV01026347">
    <property type="protein sequence ID" value="GFS49617.1"/>
    <property type="molecule type" value="Genomic_DNA"/>
</dbReference>
<sequence>SKRRGPDSTNFSVVSEDILPYSSCNTCFKWVVFLILFLDRSFEYGSKIVNGIDETAVYNERDAHN</sequence>
<dbReference type="Proteomes" id="UP000886998">
    <property type="component" value="Unassembled WGS sequence"/>
</dbReference>
<gene>
    <name evidence="1" type="ORF">TNIN_320991</name>
</gene>
<proteinExistence type="predicted"/>
<reference evidence="1" key="1">
    <citation type="submission" date="2020-08" db="EMBL/GenBank/DDBJ databases">
        <title>Multicomponent nature underlies the extraordinary mechanical properties of spider dragline silk.</title>
        <authorList>
            <person name="Kono N."/>
            <person name="Nakamura H."/>
            <person name="Mori M."/>
            <person name="Yoshida Y."/>
            <person name="Ohtoshi R."/>
            <person name="Malay A.D."/>
            <person name="Moran D.A.P."/>
            <person name="Tomita M."/>
            <person name="Numata K."/>
            <person name="Arakawa K."/>
        </authorList>
    </citation>
    <scope>NUCLEOTIDE SEQUENCE</scope>
</reference>
<organism evidence="1 2">
    <name type="scientific">Trichonephila inaurata madagascariensis</name>
    <dbReference type="NCBI Taxonomy" id="2747483"/>
    <lineage>
        <taxon>Eukaryota</taxon>
        <taxon>Metazoa</taxon>
        <taxon>Ecdysozoa</taxon>
        <taxon>Arthropoda</taxon>
        <taxon>Chelicerata</taxon>
        <taxon>Arachnida</taxon>
        <taxon>Araneae</taxon>
        <taxon>Araneomorphae</taxon>
        <taxon>Entelegynae</taxon>
        <taxon>Araneoidea</taxon>
        <taxon>Nephilidae</taxon>
        <taxon>Trichonephila</taxon>
        <taxon>Trichonephila inaurata</taxon>
    </lineage>
</organism>
<comment type="caution">
    <text evidence="1">The sequence shown here is derived from an EMBL/GenBank/DDBJ whole genome shotgun (WGS) entry which is preliminary data.</text>
</comment>
<name>A0A8X6MGH8_9ARAC</name>